<reference evidence="14" key="1">
    <citation type="journal article" date="2020" name="Nat. Genet.">
        <title>Genomic diversifications of five Gossypium allopolyploid species and their impact on cotton improvement.</title>
        <authorList>
            <person name="Chen Z.J."/>
            <person name="Sreedasyam A."/>
            <person name="Ando A."/>
            <person name="Song Q."/>
            <person name="De Santiago L.M."/>
            <person name="Hulse-Kemp A.M."/>
            <person name="Ding M."/>
            <person name="Ye W."/>
            <person name="Kirkbride R.C."/>
            <person name="Jenkins J."/>
            <person name="Plott C."/>
            <person name="Lovell J."/>
            <person name="Lin Y.M."/>
            <person name="Vaughn R."/>
            <person name="Liu B."/>
            <person name="Simpson S."/>
            <person name="Scheffler B.E."/>
            <person name="Wen L."/>
            <person name="Saski C.A."/>
            <person name="Grover C.E."/>
            <person name="Hu G."/>
            <person name="Conover J.L."/>
            <person name="Carlson J.W."/>
            <person name="Shu S."/>
            <person name="Boston L.B."/>
            <person name="Williams M."/>
            <person name="Peterson D.G."/>
            <person name="McGee K."/>
            <person name="Jones D.C."/>
            <person name="Wendel J.F."/>
            <person name="Stelly D.M."/>
            <person name="Grimwood J."/>
            <person name="Schmutz J."/>
        </authorList>
    </citation>
    <scope>NUCLEOTIDE SEQUENCE [LARGE SCALE GENOMIC DNA]</scope>
    <source>
        <strain evidence="14">cv. TM-1</strain>
    </source>
</reference>
<evidence type="ECO:0000256" key="7">
    <source>
        <dbReference type="ARBA" id="ARBA00022737"/>
    </source>
</evidence>
<evidence type="ECO:0000256" key="2">
    <source>
        <dbReference type="ARBA" id="ARBA00009592"/>
    </source>
</evidence>
<dbReference type="SUPFAM" id="SSF52047">
    <property type="entry name" value="RNI-like"/>
    <property type="match status" value="3"/>
</dbReference>
<keyword evidence="5" id="KW-0812">Transmembrane</keyword>
<feature type="domain" description="FCP1 homology" evidence="13">
    <location>
        <begin position="958"/>
        <end position="1101"/>
    </location>
</feature>
<dbReference type="Gene3D" id="3.80.10.10">
    <property type="entry name" value="Ribonuclease Inhibitor"/>
    <property type="match status" value="6"/>
</dbReference>
<dbReference type="PRINTS" id="PR00019">
    <property type="entry name" value="LEURICHRPT"/>
</dbReference>
<dbReference type="InterPro" id="IPR003591">
    <property type="entry name" value="Leu-rich_rpt_typical-subtyp"/>
</dbReference>
<evidence type="ECO:0000313" key="15">
    <source>
        <dbReference type="RefSeq" id="XP_040948791.1"/>
    </source>
</evidence>
<dbReference type="InterPro" id="IPR001611">
    <property type="entry name" value="Leu-rich_rpt"/>
</dbReference>
<name>A0ABM3A1Q4_GOSHI</name>
<keyword evidence="14" id="KW-1185">Reference proteome</keyword>
<dbReference type="GeneID" id="107931727"/>
<dbReference type="SMART" id="SM00365">
    <property type="entry name" value="LRR_SD22"/>
    <property type="match status" value="7"/>
</dbReference>
<dbReference type="Gene3D" id="3.40.50.1000">
    <property type="entry name" value="HAD superfamily/HAD-like"/>
    <property type="match status" value="1"/>
</dbReference>
<protein>
    <submittedName>
        <fullName evidence="15">Receptor-like protein Cf-9 homolog</fullName>
    </submittedName>
</protein>
<keyword evidence="11" id="KW-0325">Glycoprotein</keyword>
<organism evidence="14 15">
    <name type="scientific">Gossypium hirsutum</name>
    <name type="common">Upland cotton</name>
    <name type="synonym">Gossypium mexicanum</name>
    <dbReference type="NCBI Taxonomy" id="3635"/>
    <lineage>
        <taxon>Eukaryota</taxon>
        <taxon>Viridiplantae</taxon>
        <taxon>Streptophyta</taxon>
        <taxon>Embryophyta</taxon>
        <taxon>Tracheophyta</taxon>
        <taxon>Spermatophyta</taxon>
        <taxon>Magnoliopsida</taxon>
        <taxon>eudicotyledons</taxon>
        <taxon>Gunneridae</taxon>
        <taxon>Pentapetalae</taxon>
        <taxon>rosids</taxon>
        <taxon>malvids</taxon>
        <taxon>Malvales</taxon>
        <taxon>Malvaceae</taxon>
        <taxon>Malvoideae</taxon>
        <taxon>Gossypium</taxon>
    </lineage>
</organism>
<keyword evidence="9" id="KW-0472">Membrane</keyword>
<proteinExistence type="inferred from homology"/>
<dbReference type="Pfam" id="PF23598">
    <property type="entry name" value="LRR_14"/>
    <property type="match status" value="1"/>
</dbReference>
<dbReference type="InterPro" id="IPR004274">
    <property type="entry name" value="FCP1_dom"/>
</dbReference>
<comment type="subcellular location">
    <subcellularLocation>
        <location evidence="1">Cell membrane</location>
        <topology evidence="1">Single-pass type I membrane protein</topology>
    </subcellularLocation>
</comment>
<gene>
    <name evidence="15" type="primary">LOC107931727</name>
</gene>
<evidence type="ECO:0000256" key="9">
    <source>
        <dbReference type="ARBA" id="ARBA00023136"/>
    </source>
</evidence>
<dbReference type="RefSeq" id="XP_040948791.1">
    <property type="nucleotide sequence ID" value="XM_041092857.1"/>
</dbReference>
<keyword evidence="8" id="KW-1133">Transmembrane helix</keyword>
<dbReference type="Pfam" id="PF03031">
    <property type="entry name" value="NIF"/>
    <property type="match status" value="1"/>
</dbReference>
<dbReference type="CDD" id="cd07521">
    <property type="entry name" value="HAD_FCP1-like"/>
    <property type="match status" value="1"/>
</dbReference>
<keyword evidence="7" id="KW-0677">Repeat</keyword>
<dbReference type="InterPro" id="IPR023214">
    <property type="entry name" value="HAD_sf"/>
</dbReference>
<accession>A0ABM3A1Q4</accession>
<dbReference type="SMART" id="SM00369">
    <property type="entry name" value="LRR_TYP"/>
    <property type="match status" value="5"/>
</dbReference>
<dbReference type="PANTHER" id="PTHR48061:SF46">
    <property type="entry name" value="LEUCINE-RICH REPEAT-CONTAINING N-TERMINAL PLANT-TYPE DOMAIN-CONTAINING PROTEIN"/>
    <property type="match status" value="1"/>
</dbReference>
<dbReference type="SMART" id="SM00577">
    <property type="entry name" value="CPDc"/>
    <property type="match status" value="1"/>
</dbReference>
<dbReference type="SUPFAM" id="SSF56784">
    <property type="entry name" value="HAD-like"/>
    <property type="match status" value="1"/>
</dbReference>
<dbReference type="PANTHER" id="PTHR48061">
    <property type="entry name" value="LEUCINE-RICH REPEAT RECEPTOR PROTEIN KINASE EMS1-LIKE-RELATED"/>
    <property type="match status" value="1"/>
</dbReference>
<keyword evidence="4" id="KW-0433">Leucine-rich repeat</keyword>
<evidence type="ECO:0000256" key="4">
    <source>
        <dbReference type="ARBA" id="ARBA00022614"/>
    </source>
</evidence>
<feature type="chain" id="PRO_5047315434" evidence="12">
    <location>
        <begin position="19"/>
        <end position="1127"/>
    </location>
</feature>
<dbReference type="InterPro" id="IPR055414">
    <property type="entry name" value="LRR_R13L4/SHOC2-like"/>
</dbReference>
<evidence type="ECO:0000256" key="3">
    <source>
        <dbReference type="ARBA" id="ARBA00022475"/>
    </source>
</evidence>
<feature type="non-terminal residue" evidence="15">
    <location>
        <position position="1127"/>
    </location>
</feature>
<sequence>MAPYLFLCLFLFLPRLYASFSSSGSHSCSSLIQFKNSFSITEQASLFCGLKSYPKTNSWKEGTDCCSWDGVTCDHLNAHVIALDLSCSWLYGNFPSNTTLFLLPHLQKLNLAYNDFNRSKIPSELGRFRSLFYLNLSNTGFVGEVPSQVSHLSKLVSLDLSSWIYEYEQFTIEKHALEGLVHNLIEVRHLFLDGMDMSSVNAHVFMNLSSSLRSLSLADFDLQGKFPKNIFDLPNLNLLNLGGNQNLSLDPLKFNRSSNLEHLNLSWMSFSPEFIDSVDNLQALKYLDLSGNSIFQGLSVSITNLSSLEQLIISGANIFGGLPDSMGNLVSLKFLVLSQSDLAGPVPRSLGNLLQLTHLDFSQNQLSGEIPSSLGNLLQLTHLDCSQSQLSGQIPSSILNLMQLEYLGIAENSLEGSIPDEFLKGLKSLETLDLSCNKIEGKIPQWMQEVGNDSLTYLNVSHNSLTEVEHFPWKNIEVLDLSSNLISGNLPIPASTINVFLISNNSFNGEVPSLICNASSLQILDLSYNYLSGTIPQCFGNLSNNLQFLNLKKNKFYGTIPPTFVKGCRLSNFNLNGNLLEGPLTPSILNCRGLEVLDLGDNKINDTFPHWLGSLPYLQVLVLKSNHMHGSLRVNSSKSSPFFSRIQIFDISSNYFSGPLPVRYINSFKAIINLEKIGSEFLYMGVYDLTDRDFYTYSIEIVMKGQDRKLVKIFTMWMIIDLSNNQFEGEIPKVIGKLNLLMGLNLSHNNLNGGIPTSIGNLTSLEWLDLSSNRLSGTIPNRLADLPFLSSFNLSKNQLHGQIPQGKQFNTFGNDSYEGVVSSDPSKGTIISSQSILSDQSTPPPLAPKVASQVSRGKIWSFVKYGLIAGVTGTTGYAECSCEEVDHKLKALRAAASYTPSEDASAIDKYGGLLYSAAMTVPAKALESYLDLRRLVEEHLLEYTEPTSDKHLPDLHPLEQHVFTLVLDLNETLLYTDWKRERGWRTFKRPGVDAFLEHLAKFYEIVVYSDQMIMYVDSVCEMLDTDHCIRSRLSRGATKYPNGKHYGDLSKLNRDPTKILYVSAHAFDCSLQPENCVPIKPYKLETDDTALLDLIPFLEYVARNSPADIRQVLQSYERKDCCSNRVG</sequence>
<dbReference type="Pfam" id="PF13855">
    <property type="entry name" value="LRR_8"/>
    <property type="match status" value="1"/>
</dbReference>
<evidence type="ECO:0000256" key="8">
    <source>
        <dbReference type="ARBA" id="ARBA00022989"/>
    </source>
</evidence>
<keyword evidence="6 12" id="KW-0732">Signal</keyword>
<dbReference type="InterPro" id="IPR046956">
    <property type="entry name" value="RLP23-like"/>
</dbReference>
<dbReference type="Pfam" id="PF08263">
    <property type="entry name" value="LRRNT_2"/>
    <property type="match status" value="1"/>
</dbReference>
<dbReference type="InterPro" id="IPR036412">
    <property type="entry name" value="HAD-like_sf"/>
</dbReference>
<dbReference type="Pfam" id="PF00560">
    <property type="entry name" value="LRR_1"/>
    <property type="match status" value="3"/>
</dbReference>
<feature type="signal peptide" evidence="12">
    <location>
        <begin position="1"/>
        <end position="18"/>
    </location>
</feature>
<dbReference type="PROSITE" id="PS50969">
    <property type="entry name" value="FCP1"/>
    <property type="match status" value="1"/>
</dbReference>
<dbReference type="InterPro" id="IPR013210">
    <property type="entry name" value="LRR_N_plant-typ"/>
</dbReference>
<keyword evidence="10" id="KW-0675">Receptor</keyword>
<evidence type="ECO:0000256" key="11">
    <source>
        <dbReference type="ARBA" id="ARBA00023180"/>
    </source>
</evidence>
<evidence type="ECO:0000256" key="12">
    <source>
        <dbReference type="SAM" id="SignalP"/>
    </source>
</evidence>
<evidence type="ECO:0000256" key="10">
    <source>
        <dbReference type="ARBA" id="ARBA00023170"/>
    </source>
</evidence>
<evidence type="ECO:0000259" key="13">
    <source>
        <dbReference type="PROSITE" id="PS50969"/>
    </source>
</evidence>
<evidence type="ECO:0000256" key="1">
    <source>
        <dbReference type="ARBA" id="ARBA00004251"/>
    </source>
</evidence>
<comment type="similarity">
    <text evidence="2">Belongs to the RLP family.</text>
</comment>
<dbReference type="InterPro" id="IPR032675">
    <property type="entry name" value="LRR_dom_sf"/>
</dbReference>
<evidence type="ECO:0000256" key="5">
    <source>
        <dbReference type="ARBA" id="ARBA00022692"/>
    </source>
</evidence>
<dbReference type="PROSITE" id="PS51450">
    <property type="entry name" value="LRR"/>
    <property type="match status" value="1"/>
</dbReference>
<evidence type="ECO:0000313" key="14">
    <source>
        <dbReference type="Proteomes" id="UP000818029"/>
    </source>
</evidence>
<dbReference type="Proteomes" id="UP000818029">
    <property type="component" value="Chromosome D05"/>
</dbReference>
<evidence type="ECO:0000256" key="6">
    <source>
        <dbReference type="ARBA" id="ARBA00022729"/>
    </source>
</evidence>
<keyword evidence="3" id="KW-1003">Cell membrane</keyword>
<reference evidence="15" key="2">
    <citation type="submission" date="2025-08" db="UniProtKB">
        <authorList>
            <consortium name="RefSeq"/>
        </authorList>
    </citation>
    <scope>IDENTIFICATION</scope>
</reference>